<evidence type="ECO:0000313" key="1">
    <source>
        <dbReference type="EMBL" id="ORA24170.1"/>
    </source>
</evidence>
<reference evidence="1 2" key="1">
    <citation type="submission" date="2017-02" db="EMBL/GenBank/DDBJ databases">
        <title>The new phylogeny of genus Mycobacterium.</title>
        <authorList>
            <person name="Tortoli E."/>
            <person name="Trovato A."/>
            <person name="Cirillo D.M."/>
        </authorList>
    </citation>
    <scope>NUCLEOTIDE SEQUENCE [LARGE SCALE GENOMIC DNA]</scope>
    <source>
        <strain evidence="1 2">RW6</strain>
    </source>
</reference>
<organism evidence="1 2">
    <name type="scientific">Mycobacterium aquaticum</name>
    <dbReference type="NCBI Taxonomy" id="1927124"/>
    <lineage>
        <taxon>Bacteria</taxon>
        <taxon>Bacillati</taxon>
        <taxon>Actinomycetota</taxon>
        <taxon>Actinomycetes</taxon>
        <taxon>Mycobacteriales</taxon>
        <taxon>Mycobacteriaceae</taxon>
        <taxon>Mycobacterium</taxon>
    </lineage>
</organism>
<dbReference type="Proteomes" id="UP000192448">
    <property type="component" value="Unassembled WGS sequence"/>
</dbReference>
<proteinExistence type="predicted"/>
<dbReference type="OrthoDB" id="9895635at2"/>
<dbReference type="AlphaFoldDB" id="A0A1X0A2A5"/>
<gene>
    <name evidence="1" type="ORF">BST13_34495</name>
</gene>
<evidence type="ECO:0000313" key="2">
    <source>
        <dbReference type="Proteomes" id="UP000192448"/>
    </source>
</evidence>
<keyword evidence="2" id="KW-1185">Reference proteome</keyword>
<sequence>MPWVRSTAASLRHPDGWNVATDACAAVNPLLTEWLVPTGFDQRQRLSIAEALTEATHRTQRRQ</sequence>
<accession>A0A1X0A2A5</accession>
<name>A0A1X0A2A5_9MYCO</name>
<comment type="caution">
    <text evidence="1">The sequence shown here is derived from an EMBL/GenBank/DDBJ whole genome shotgun (WGS) entry which is preliminary data.</text>
</comment>
<dbReference type="EMBL" id="MVHF01000058">
    <property type="protein sequence ID" value="ORA24170.1"/>
    <property type="molecule type" value="Genomic_DNA"/>
</dbReference>
<dbReference type="RefSeq" id="WP_083170221.1">
    <property type="nucleotide sequence ID" value="NZ_MVHF01000058.1"/>
</dbReference>
<protein>
    <submittedName>
        <fullName evidence="1">Uncharacterized protein</fullName>
    </submittedName>
</protein>